<comment type="caution">
    <text evidence="2">The sequence shown here is derived from an EMBL/GenBank/DDBJ whole genome shotgun (WGS) entry which is preliminary data.</text>
</comment>
<sequence length="480" mass="55789">MKEVIKKLSDLYIIQRGHYLIQYKEGYGQYKTGQINKSGKRAKSLADWQFEKHLNGELTVGTFGGKLKSKFMTFDVDFPSGLEMAKWITYKITKTLDDLGIHTYYVSFSGNKGYHIDLFFEDLILIDHAQQFFDYIVKRSGVLHFSDTGNKVEFRVTDKLGVKLPLGTHQKTDNYCGFCNVEDGLKVMGEAQSEEYLFTVQKMKSETILNIIQAEDVDDIETAEMVKTEDAISPHKPLKNYDQSEDYSIDRAIDLLQNGLKFKGSRNNSLFLIGLYLKYQGLDLEQCKLELNNWMERQNPELYSTPLKQCYKEIDAMINNMFSKNYNLSAGNKDLTVTLEEIKWIMENCPEKNQKLITYAMLIHSKRHANVQGVFYFPFKDIEAATGIVEKTVRTQVNKLNELNVLEIRDRNRIQKGKGLQKKLPNLYRLNLVQNSLSKNESKIYMTQKQNDIEMCLKFYFTDKELKKMLPRRQFESLIG</sequence>
<dbReference type="CDD" id="cd00525">
    <property type="entry name" value="AE_Prim_S_like"/>
    <property type="match status" value="1"/>
</dbReference>
<name>A0ABQ4M754_9BACL</name>
<evidence type="ECO:0000313" key="3">
    <source>
        <dbReference type="Proteomes" id="UP000679992"/>
    </source>
</evidence>
<feature type="domain" description="TOTE conflict system primase" evidence="1">
    <location>
        <begin position="36"/>
        <end position="210"/>
    </location>
</feature>
<accession>A0ABQ4M754</accession>
<evidence type="ECO:0000259" key="1">
    <source>
        <dbReference type="Pfam" id="PF22548"/>
    </source>
</evidence>
<gene>
    <name evidence="2" type="ORF">J42TS3_08580</name>
</gene>
<organism evidence="2 3">
    <name type="scientific">Paenibacillus vini</name>
    <dbReference type="NCBI Taxonomy" id="1476024"/>
    <lineage>
        <taxon>Bacteria</taxon>
        <taxon>Bacillati</taxon>
        <taxon>Bacillota</taxon>
        <taxon>Bacilli</taxon>
        <taxon>Bacillales</taxon>
        <taxon>Paenibacillaceae</taxon>
        <taxon>Paenibacillus</taxon>
    </lineage>
</organism>
<proteinExistence type="predicted"/>
<evidence type="ECO:0000313" key="2">
    <source>
        <dbReference type="EMBL" id="GIP51823.1"/>
    </source>
</evidence>
<dbReference type="RefSeq" id="WP_213653895.1">
    <property type="nucleotide sequence ID" value="NZ_BOSL01000002.1"/>
</dbReference>
<protein>
    <recommendedName>
        <fullName evidence="1">TOTE conflict system primase domain-containing protein</fullName>
    </recommendedName>
</protein>
<dbReference type="Pfam" id="PF22548">
    <property type="entry name" value="AEP-TOTE"/>
    <property type="match status" value="1"/>
</dbReference>
<dbReference type="Proteomes" id="UP000679992">
    <property type="component" value="Unassembled WGS sequence"/>
</dbReference>
<keyword evidence="3" id="KW-1185">Reference proteome</keyword>
<dbReference type="SUPFAM" id="SSF56747">
    <property type="entry name" value="Prim-pol domain"/>
    <property type="match status" value="1"/>
</dbReference>
<dbReference type="EMBL" id="BOSL01000002">
    <property type="protein sequence ID" value="GIP51823.1"/>
    <property type="molecule type" value="Genomic_DNA"/>
</dbReference>
<reference evidence="2 3" key="1">
    <citation type="submission" date="2021-03" db="EMBL/GenBank/DDBJ databases">
        <title>Antimicrobial resistance genes in bacteria isolated from Japanese honey, and their potential for conferring macrolide and lincosamide resistance in the American foulbrood pathogen Paenibacillus larvae.</title>
        <authorList>
            <person name="Okamoto M."/>
            <person name="Kumagai M."/>
            <person name="Kanamori H."/>
            <person name="Takamatsu D."/>
        </authorList>
    </citation>
    <scope>NUCLEOTIDE SEQUENCE [LARGE SCALE GENOMIC DNA]</scope>
    <source>
        <strain evidence="2 3">J42TS3</strain>
    </source>
</reference>
<dbReference type="InterPro" id="IPR054347">
    <property type="entry name" value="TOTE_primase"/>
</dbReference>